<evidence type="ECO:0000259" key="5">
    <source>
        <dbReference type="PROSITE" id="PS51379"/>
    </source>
</evidence>
<dbReference type="InterPro" id="IPR017900">
    <property type="entry name" value="4Fe4S_Fe_S_CS"/>
</dbReference>
<dbReference type="Proteomes" id="UP000705867">
    <property type="component" value="Unassembled WGS sequence"/>
</dbReference>
<dbReference type="PROSITE" id="PS51379">
    <property type="entry name" value="4FE4S_FER_2"/>
    <property type="match status" value="2"/>
</dbReference>
<dbReference type="EMBL" id="JAIOIV010000073">
    <property type="protein sequence ID" value="MBZ0156289.1"/>
    <property type="molecule type" value="Genomic_DNA"/>
</dbReference>
<feature type="domain" description="4Fe-4S ferredoxin-type" evidence="5">
    <location>
        <begin position="191"/>
        <end position="219"/>
    </location>
</feature>
<keyword evidence="2" id="KW-0479">Metal-binding</keyword>
<name>A0A953M011_9BACT</name>
<reference evidence="6" key="1">
    <citation type="journal article" date="2021" name="bioRxiv">
        <title>Unraveling nitrogen, sulfur and carbon metabolic pathways and microbial community transcriptional responses to substrate deprivation and toxicity stresses in a bioreactor mimicking anoxic brackish coastal sediment conditions.</title>
        <authorList>
            <person name="Martins P.D."/>
            <person name="Echeveste M.J."/>
            <person name="Arshad A."/>
            <person name="Kurth J."/>
            <person name="Ouboter H."/>
            <person name="Jetten M.S.M."/>
            <person name="Welte C.U."/>
        </authorList>
    </citation>
    <scope>NUCLEOTIDE SEQUENCE</scope>
    <source>
        <strain evidence="6">MAG_39</strain>
    </source>
</reference>
<evidence type="ECO:0000313" key="7">
    <source>
        <dbReference type="Proteomes" id="UP000705867"/>
    </source>
</evidence>
<dbReference type="InterPro" id="IPR050157">
    <property type="entry name" value="PSI_iron-sulfur_center"/>
</dbReference>
<comment type="caution">
    <text evidence="6">The sequence shown here is derived from an EMBL/GenBank/DDBJ whole genome shotgun (WGS) entry which is preliminary data.</text>
</comment>
<evidence type="ECO:0000256" key="4">
    <source>
        <dbReference type="ARBA" id="ARBA00023014"/>
    </source>
</evidence>
<organism evidence="6 7">
    <name type="scientific">Candidatus Nitrobium versatile</name>
    <dbReference type="NCBI Taxonomy" id="2884831"/>
    <lineage>
        <taxon>Bacteria</taxon>
        <taxon>Pseudomonadati</taxon>
        <taxon>Nitrospirota</taxon>
        <taxon>Nitrospiria</taxon>
        <taxon>Nitrospirales</taxon>
        <taxon>Nitrospiraceae</taxon>
        <taxon>Candidatus Nitrobium</taxon>
    </lineage>
</organism>
<accession>A0A953M011</accession>
<evidence type="ECO:0000256" key="3">
    <source>
        <dbReference type="ARBA" id="ARBA00023004"/>
    </source>
</evidence>
<evidence type="ECO:0000256" key="2">
    <source>
        <dbReference type="ARBA" id="ARBA00022723"/>
    </source>
</evidence>
<dbReference type="Pfam" id="PF04015">
    <property type="entry name" value="DUF362"/>
    <property type="match status" value="1"/>
</dbReference>
<dbReference type="GO" id="GO:0051539">
    <property type="term" value="F:4 iron, 4 sulfur cluster binding"/>
    <property type="evidence" value="ECO:0007669"/>
    <property type="project" value="UniProtKB-KW"/>
</dbReference>
<evidence type="ECO:0000313" key="6">
    <source>
        <dbReference type="EMBL" id="MBZ0156289.1"/>
    </source>
</evidence>
<dbReference type="PANTHER" id="PTHR24960">
    <property type="entry name" value="PHOTOSYSTEM I IRON-SULFUR CENTER-RELATED"/>
    <property type="match status" value="1"/>
</dbReference>
<dbReference type="SUPFAM" id="SSF54862">
    <property type="entry name" value="4Fe-4S ferredoxins"/>
    <property type="match status" value="1"/>
</dbReference>
<keyword evidence="4" id="KW-0411">Iron-sulfur</keyword>
<reference evidence="6" key="2">
    <citation type="submission" date="2021-08" db="EMBL/GenBank/DDBJ databases">
        <authorList>
            <person name="Dalcin Martins P."/>
        </authorList>
    </citation>
    <scope>NUCLEOTIDE SEQUENCE</scope>
    <source>
        <strain evidence="6">MAG_39</strain>
    </source>
</reference>
<protein>
    <submittedName>
        <fullName evidence="6">DUF362 domain-containing protein</fullName>
    </submittedName>
</protein>
<dbReference type="PROSITE" id="PS00198">
    <property type="entry name" value="4FE4S_FER_1"/>
    <property type="match status" value="2"/>
</dbReference>
<dbReference type="AlphaFoldDB" id="A0A953M011"/>
<keyword evidence="3" id="KW-0408">Iron</keyword>
<dbReference type="PANTHER" id="PTHR24960:SF79">
    <property type="entry name" value="PHOTOSYSTEM I IRON-SULFUR CENTER"/>
    <property type="match status" value="1"/>
</dbReference>
<feature type="domain" description="4Fe-4S ferredoxin-type" evidence="5">
    <location>
        <begin position="220"/>
        <end position="249"/>
    </location>
</feature>
<proteinExistence type="predicted"/>
<dbReference type="InterPro" id="IPR007160">
    <property type="entry name" value="DUF362"/>
</dbReference>
<sequence>MSKVFFASARIKKWKYEDSMPGKLERLLKEMDLFRYFPPKEWVAVKTHFGSEGAHRIVRPVFIRKVVESLKKAGAKPFITDTVRIKGLDYLEVANQHGLNHLSMGAPVVIADGLYGNDNVMVKAGEILGEIAVASLIHDVPAMVVCSHVKGHINSGYAGAIKNIAMGTVSGTHRHCGWKCGRGAMHAVGEGAFVWDSEKCAFCFQCEEVCPLDCVSFENDTFTAQDERCWRCGRCTRVCPEGALSLPGDDTLFMKSLAEASQAVLSTFKPGKVVYINFLTEIQPECDCMPASEVPVIQDLGILVSDDIVAIEQASIDLLLKAKPLPASLAEDAKITAGQDILMALHNKNYTLQVEEAERLGLGSRKYEMIEIV</sequence>
<keyword evidence="1" id="KW-0004">4Fe-4S</keyword>
<gene>
    <name evidence="6" type="ORF">K8I29_08795</name>
</gene>
<dbReference type="InterPro" id="IPR017896">
    <property type="entry name" value="4Fe4S_Fe-S-bd"/>
</dbReference>
<evidence type="ECO:0000256" key="1">
    <source>
        <dbReference type="ARBA" id="ARBA00022485"/>
    </source>
</evidence>
<dbReference type="Gene3D" id="3.30.70.20">
    <property type="match status" value="2"/>
</dbReference>
<dbReference type="GO" id="GO:0046872">
    <property type="term" value="F:metal ion binding"/>
    <property type="evidence" value="ECO:0007669"/>
    <property type="project" value="UniProtKB-KW"/>
</dbReference>